<dbReference type="UniPathway" id="UPA00253"/>
<reference evidence="9" key="1">
    <citation type="submission" date="2018-05" db="EMBL/GenBank/DDBJ databases">
        <authorList>
            <person name="Lanie J.A."/>
            <person name="Ng W.-L."/>
            <person name="Kazmierczak K.M."/>
            <person name="Andrzejewski T.M."/>
            <person name="Davidsen T.M."/>
            <person name="Wayne K.J."/>
            <person name="Tettelin H."/>
            <person name="Glass J.I."/>
            <person name="Rusch D."/>
            <person name="Podicherti R."/>
            <person name="Tsui H.-C.T."/>
            <person name="Winkler M.E."/>
        </authorList>
    </citation>
    <scope>NUCLEOTIDE SEQUENCE</scope>
</reference>
<evidence type="ECO:0000256" key="3">
    <source>
        <dbReference type="ARBA" id="ARBA00022679"/>
    </source>
</evidence>
<dbReference type="InterPro" id="IPR014729">
    <property type="entry name" value="Rossmann-like_a/b/a_fold"/>
</dbReference>
<dbReference type="CDD" id="cd02165">
    <property type="entry name" value="NMNAT"/>
    <property type="match status" value="1"/>
</dbReference>
<evidence type="ECO:0000313" key="9">
    <source>
        <dbReference type="EMBL" id="SVA71394.1"/>
    </source>
</evidence>
<dbReference type="PANTHER" id="PTHR39321:SF3">
    <property type="entry name" value="PHOSPHOPANTETHEINE ADENYLYLTRANSFERASE"/>
    <property type="match status" value="1"/>
</dbReference>
<comment type="pathway">
    <text evidence="1">Cofactor biosynthesis; NAD(+) biosynthesis.</text>
</comment>
<evidence type="ECO:0000256" key="6">
    <source>
        <dbReference type="ARBA" id="ARBA00022840"/>
    </source>
</evidence>
<keyword evidence="2" id="KW-0662">Pyridine nucleotide biosynthesis</keyword>
<evidence type="ECO:0000256" key="1">
    <source>
        <dbReference type="ARBA" id="ARBA00004790"/>
    </source>
</evidence>
<dbReference type="InterPro" id="IPR005248">
    <property type="entry name" value="NadD/NMNAT"/>
</dbReference>
<dbReference type="SUPFAM" id="SSF52374">
    <property type="entry name" value="Nucleotidylyl transferase"/>
    <property type="match status" value="1"/>
</dbReference>
<dbReference type="NCBIfam" id="TIGR00482">
    <property type="entry name" value="nicotinate (nicotinamide) nucleotide adenylyltransferase"/>
    <property type="match status" value="1"/>
</dbReference>
<evidence type="ECO:0000256" key="7">
    <source>
        <dbReference type="ARBA" id="ARBA00023027"/>
    </source>
</evidence>
<proteinExistence type="inferred from homology"/>
<keyword evidence="3" id="KW-0808">Transferase</keyword>
<evidence type="ECO:0000259" key="8">
    <source>
        <dbReference type="Pfam" id="PF01467"/>
    </source>
</evidence>
<feature type="non-terminal residue" evidence="9">
    <location>
        <position position="1"/>
    </location>
</feature>
<evidence type="ECO:0000256" key="5">
    <source>
        <dbReference type="ARBA" id="ARBA00022741"/>
    </source>
</evidence>
<dbReference type="HAMAP" id="MF_00244">
    <property type="entry name" value="NaMN_adenylyltr"/>
    <property type="match status" value="1"/>
</dbReference>
<dbReference type="NCBIfam" id="TIGR00125">
    <property type="entry name" value="cyt_tran_rel"/>
    <property type="match status" value="1"/>
</dbReference>
<dbReference type="GO" id="GO:0070566">
    <property type="term" value="F:adenylyltransferase activity"/>
    <property type="evidence" value="ECO:0007669"/>
    <property type="project" value="UniProtKB-ARBA"/>
</dbReference>
<evidence type="ECO:0000256" key="2">
    <source>
        <dbReference type="ARBA" id="ARBA00022642"/>
    </source>
</evidence>
<dbReference type="InterPro" id="IPR004821">
    <property type="entry name" value="Cyt_trans-like"/>
</dbReference>
<keyword evidence="5" id="KW-0547">Nucleotide-binding</keyword>
<dbReference type="Gene3D" id="3.40.50.620">
    <property type="entry name" value="HUPs"/>
    <property type="match status" value="1"/>
</dbReference>
<dbReference type="GO" id="GO:0009435">
    <property type="term" value="P:NAD+ biosynthetic process"/>
    <property type="evidence" value="ECO:0007669"/>
    <property type="project" value="UniProtKB-UniPathway"/>
</dbReference>
<keyword evidence="7" id="KW-0520">NAD</keyword>
<protein>
    <recommendedName>
        <fullName evidence="8">Cytidyltransferase-like domain-containing protein</fullName>
    </recommendedName>
</protein>
<accession>A0A381Y308</accession>
<gene>
    <name evidence="9" type="ORF">METZ01_LOCUS124248</name>
</gene>
<keyword evidence="4" id="KW-0548">Nucleotidyltransferase</keyword>
<dbReference type="PANTHER" id="PTHR39321">
    <property type="entry name" value="NICOTINATE-NUCLEOTIDE ADENYLYLTRANSFERASE-RELATED"/>
    <property type="match status" value="1"/>
</dbReference>
<name>A0A381Y308_9ZZZZ</name>
<dbReference type="Pfam" id="PF01467">
    <property type="entry name" value="CTP_transf_like"/>
    <property type="match status" value="1"/>
</dbReference>
<organism evidence="9">
    <name type="scientific">marine metagenome</name>
    <dbReference type="NCBI Taxonomy" id="408172"/>
    <lineage>
        <taxon>unclassified sequences</taxon>
        <taxon>metagenomes</taxon>
        <taxon>ecological metagenomes</taxon>
    </lineage>
</organism>
<dbReference type="AlphaFoldDB" id="A0A381Y308"/>
<dbReference type="GO" id="GO:0005524">
    <property type="term" value="F:ATP binding"/>
    <property type="evidence" value="ECO:0007669"/>
    <property type="project" value="UniProtKB-KW"/>
</dbReference>
<sequence>VKICLFGGTFDPPHLGHLILAQTIYEAEHFDQIVFVPAYKSPHKDRSTVSSVDLRKEMVKIAIQENPNFVLSEIEIDRGGVSYSIDTIIDYKKKTGTDSKKLFYLIGSDSLKTFHSWRNSEQILDECQIIVAIRPGFRPSDIDNKILAKIQFANIPRIEVSSTQIRRRWIEGKTIRYMVTQQVWEYINENKLYL</sequence>
<dbReference type="NCBIfam" id="NF000840">
    <property type="entry name" value="PRK00071.1-3"/>
    <property type="match status" value="1"/>
</dbReference>
<keyword evidence="6" id="KW-0067">ATP-binding</keyword>
<dbReference type="EMBL" id="UINC01017273">
    <property type="protein sequence ID" value="SVA71394.1"/>
    <property type="molecule type" value="Genomic_DNA"/>
</dbReference>
<feature type="domain" description="Cytidyltransferase-like" evidence="8">
    <location>
        <begin position="5"/>
        <end position="168"/>
    </location>
</feature>
<evidence type="ECO:0000256" key="4">
    <source>
        <dbReference type="ARBA" id="ARBA00022695"/>
    </source>
</evidence>